<keyword evidence="6" id="KW-1185">Reference proteome</keyword>
<evidence type="ECO:0000256" key="3">
    <source>
        <dbReference type="SAM" id="MobiDB-lite"/>
    </source>
</evidence>
<dbReference type="PROSITE" id="PS00028">
    <property type="entry name" value="ZINC_FINGER_C2H2_1"/>
    <property type="match status" value="1"/>
</dbReference>
<feature type="compositionally biased region" description="Polar residues" evidence="3">
    <location>
        <begin position="253"/>
        <end position="275"/>
    </location>
</feature>
<keyword evidence="2" id="KW-0175">Coiled coil</keyword>
<comment type="caution">
    <text evidence="5">The sequence shown here is derived from an EMBL/GenBank/DDBJ whole genome shotgun (WGS) entry which is preliminary data.</text>
</comment>
<evidence type="ECO:0000256" key="1">
    <source>
        <dbReference type="PROSITE-ProRule" id="PRU00042"/>
    </source>
</evidence>
<dbReference type="GO" id="GO:0006355">
    <property type="term" value="P:regulation of DNA-templated transcription"/>
    <property type="evidence" value="ECO:0007669"/>
    <property type="project" value="InterPro"/>
</dbReference>
<evidence type="ECO:0000313" key="5">
    <source>
        <dbReference type="EMBL" id="CDO55110.1"/>
    </source>
</evidence>
<feature type="coiled-coil region" evidence="2">
    <location>
        <begin position="199"/>
        <end position="226"/>
    </location>
</feature>
<organism evidence="5 6">
    <name type="scientific">Geotrichum candidum</name>
    <name type="common">Oospora lactis</name>
    <name type="synonym">Dipodascus geotrichum</name>
    <dbReference type="NCBI Taxonomy" id="1173061"/>
    <lineage>
        <taxon>Eukaryota</taxon>
        <taxon>Fungi</taxon>
        <taxon>Dikarya</taxon>
        <taxon>Ascomycota</taxon>
        <taxon>Saccharomycotina</taxon>
        <taxon>Dipodascomycetes</taxon>
        <taxon>Dipodascales</taxon>
        <taxon>Dipodascaceae</taxon>
        <taxon>Geotrichum</taxon>
    </lineage>
</organism>
<reference evidence="5" key="1">
    <citation type="submission" date="2014-03" db="EMBL/GenBank/DDBJ databases">
        <authorList>
            <person name="Casaregola S."/>
        </authorList>
    </citation>
    <scope>NUCLEOTIDE SEQUENCE [LARGE SCALE GENOMIC DNA]</scope>
    <source>
        <strain evidence="5">CLIB 918</strain>
    </source>
</reference>
<keyword evidence="1" id="KW-0863">Zinc-finger</keyword>
<proteinExistence type="predicted"/>
<dbReference type="GO" id="GO:0008270">
    <property type="term" value="F:zinc ion binding"/>
    <property type="evidence" value="ECO:0007669"/>
    <property type="project" value="UniProtKB-KW"/>
</dbReference>
<feature type="compositionally biased region" description="Polar residues" evidence="3">
    <location>
        <begin position="1"/>
        <end position="25"/>
    </location>
</feature>
<dbReference type="PANTHER" id="PTHR36167:SF3">
    <property type="entry name" value="C2H2 FINGER DOMAIN TRANSCRIPTION FACTOR (EUROFUNG)-RELATED"/>
    <property type="match status" value="1"/>
</dbReference>
<protein>
    <recommendedName>
        <fullName evidence="4">C2H2-type domain-containing protein</fullName>
    </recommendedName>
</protein>
<dbReference type="OrthoDB" id="1939603at2759"/>
<accession>A0A0J9XCP1</accession>
<feature type="compositionally biased region" description="Low complexity" evidence="3">
    <location>
        <begin position="26"/>
        <end position="38"/>
    </location>
</feature>
<dbReference type="Proteomes" id="UP000242525">
    <property type="component" value="Unassembled WGS sequence"/>
</dbReference>
<keyword evidence="1" id="KW-0479">Metal-binding</keyword>
<feature type="region of interest" description="Disordered" evidence="3">
    <location>
        <begin position="227"/>
        <end position="302"/>
    </location>
</feature>
<keyword evidence="1" id="KW-0862">Zinc</keyword>
<dbReference type="PROSITE" id="PS50157">
    <property type="entry name" value="ZINC_FINGER_C2H2_2"/>
    <property type="match status" value="1"/>
</dbReference>
<feature type="domain" description="C2H2-type" evidence="4">
    <location>
        <begin position="160"/>
        <end position="191"/>
    </location>
</feature>
<dbReference type="AlphaFoldDB" id="A0A0J9XCP1"/>
<dbReference type="InterPro" id="IPR039327">
    <property type="entry name" value="CON7-like"/>
</dbReference>
<sequence length="302" mass="34477">MLQSSLFENSIDNNPPTSSNSLPMINNNLPSSTSNPPQSAAPYSAMQNLPPPPMNEPKFPGDSNYPIYAPNPSYFQQHGPPPPHPHSFDQFYHSVPLNARSYTQSLPYQTQPLAQQIPPPKQRSYSTPTTSKTVYSFVPLPGSQQQKRPRRRFEEIERIYHCNFDNCTKAYGTLNHLNAHVTMQKHGPKRTPDEFKETRREYKARKKEQEKRLRVSKEQLQVQQAQQVQQQQSYQRPLMSYDSSNTLPPPLNQSPLYQYPNQNSLYMGNSNSNSAAPAPTVHGTESYPNYYQNPVGPINDKE</sequence>
<feature type="region of interest" description="Disordered" evidence="3">
    <location>
        <begin position="1"/>
        <end position="91"/>
    </location>
</feature>
<dbReference type="InterPro" id="IPR013087">
    <property type="entry name" value="Znf_C2H2_type"/>
</dbReference>
<evidence type="ECO:0000256" key="2">
    <source>
        <dbReference type="SAM" id="Coils"/>
    </source>
</evidence>
<evidence type="ECO:0000313" key="6">
    <source>
        <dbReference type="Proteomes" id="UP000242525"/>
    </source>
</evidence>
<dbReference type="PANTHER" id="PTHR36167">
    <property type="entry name" value="C2H2 FINGER DOMAIN TRANSCRIPTION FACTOR (EUROFUNG)-RELATED"/>
    <property type="match status" value="1"/>
</dbReference>
<gene>
    <name evidence="5" type="ORF">BN980_GECA09s04454g</name>
</gene>
<name>A0A0J9XCP1_GEOCN</name>
<evidence type="ECO:0000259" key="4">
    <source>
        <dbReference type="PROSITE" id="PS50157"/>
    </source>
</evidence>
<dbReference type="EMBL" id="CCBN010000009">
    <property type="protein sequence ID" value="CDO55110.1"/>
    <property type="molecule type" value="Genomic_DNA"/>
</dbReference>
<dbReference type="STRING" id="1173061.A0A0J9XCP1"/>